<feature type="compositionally biased region" description="Low complexity" evidence="1">
    <location>
        <begin position="21"/>
        <end position="38"/>
    </location>
</feature>
<dbReference type="EMBL" id="JBHSKP010000054">
    <property type="protein sequence ID" value="MFC5156970.1"/>
    <property type="molecule type" value="Genomic_DNA"/>
</dbReference>
<proteinExistence type="predicted"/>
<feature type="domain" description="HTH lysR-type" evidence="2">
    <location>
        <begin position="272"/>
        <end position="323"/>
    </location>
</feature>
<sequence>MSIALSFDTTAESGPGAEESGTPPAADAATPRPGDGAPSVRLEVSVDGLLLGEVRLSLPPGGPPGSGTPARTPPPARPGTPGAAGGGEPPRLGDPALVRVVLSARTSGAERSRALRLLGLRGDERLRVAAVTVADPGTLRRALRDCALALGRTSPSAGERLAPLGVLWPTGGAILLPGSAAPSAGRVTLPQDAAVGLGPPAAAERLPDSWEQACRAARFAGLGPTWPQLMDSAGLGAPALLADVPRSAALAHPDVEAVARLAGEAGGGQAVRTLDVVCRSKSLRDAAELLHLHHSSVAQRVSRIERALGIPLGDPHGRQRAQTALLLWQLNAPGEGHGRAGRTGTDGRQF</sequence>
<protein>
    <submittedName>
        <fullName evidence="3">PucR family transcriptional regulator</fullName>
    </submittedName>
</protein>
<evidence type="ECO:0000313" key="4">
    <source>
        <dbReference type="Proteomes" id="UP001596160"/>
    </source>
</evidence>
<dbReference type="RefSeq" id="WP_344486632.1">
    <property type="nucleotide sequence ID" value="NZ_BAAASB010000043.1"/>
</dbReference>
<evidence type="ECO:0000313" key="3">
    <source>
        <dbReference type="EMBL" id="MFC5156970.1"/>
    </source>
</evidence>
<keyword evidence="4" id="KW-1185">Reference proteome</keyword>
<name>A0ABW0AT81_9ACTN</name>
<dbReference type="PANTHER" id="PTHR33744:SF1">
    <property type="entry name" value="DNA-BINDING TRANSCRIPTIONAL ACTIVATOR ADER"/>
    <property type="match status" value="1"/>
</dbReference>
<evidence type="ECO:0000259" key="2">
    <source>
        <dbReference type="PROSITE" id="PS50931"/>
    </source>
</evidence>
<dbReference type="InterPro" id="IPR025736">
    <property type="entry name" value="PucR_C-HTH_dom"/>
</dbReference>
<organism evidence="3 4">
    <name type="scientific">Streptomyces amakusaensis</name>
    <dbReference type="NCBI Taxonomy" id="67271"/>
    <lineage>
        <taxon>Bacteria</taxon>
        <taxon>Bacillati</taxon>
        <taxon>Actinomycetota</taxon>
        <taxon>Actinomycetes</taxon>
        <taxon>Kitasatosporales</taxon>
        <taxon>Streptomycetaceae</taxon>
        <taxon>Streptomyces</taxon>
    </lineage>
</organism>
<dbReference type="InterPro" id="IPR042070">
    <property type="entry name" value="PucR_C-HTH_sf"/>
</dbReference>
<dbReference type="Proteomes" id="UP001596160">
    <property type="component" value="Unassembled WGS sequence"/>
</dbReference>
<dbReference type="SUPFAM" id="SSF46785">
    <property type="entry name" value="Winged helix' DNA-binding domain"/>
    <property type="match status" value="1"/>
</dbReference>
<gene>
    <name evidence="3" type="ORF">ACFPRH_35190</name>
</gene>
<dbReference type="InterPro" id="IPR051448">
    <property type="entry name" value="CdaR-like_regulators"/>
</dbReference>
<evidence type="ECO:0000256" key="1">
    <source>
        <dbReference type="SAM" id="MobiDB-lite"/>
    </source>
</evidence>
<dbReference type="InterPro" id="IPR000847">
    <property type="entry name" value="LysR_HTH_N"/>
</dbReference>
<dbReference type="PROSITE" id="PS50931">
    <property type="entry name" value="HTH_LYSR"/>
    <property type="match status" value="1"/>
</dbReference>
<dbReference type="PANTHER" id="PTHR33744">
    <property type="entry name" value="CARBOHYDRATE DIACID REGULATOR"/>
    <property type="match status" value="1"/>
</dbReference>
<dbReference type="InterPro" id="IPR036390">
    <property type="entry name" value="WH_DNA-bd_sf"/>
</dbReference>
<feature type="region of interest" description="Disordered" evidence="1">
    <location>
        <begin position="1"/>
        <end position="93"/>
    </location>
</feature>
<dbReference type="Pfam" id="PF13556">
    <property type="entry name" value="HTH_30"/>
    <property type="match status" value="1"/>
</dbReference>
<accession>A0ABW0AT81</accession>
<comment type="caution">
    <text evidence="3">The sequence shown here is derived from an EMBL/GenBank/DDBJ whole genome shotgun (WGS) entry which is preliminary data.</text>
</comment>
<reference evidence="4" key="1">
    <citation type="journal article" date="2019" name="Int. J. Syst. Evol. Microbiol.">
        <title>The Global Catalogue of Microorganisms (GCM) 10K type strain sequencing project: providing services to taxonomists for standard genome sequencing and annotation.</title>
        <authorList>
            <consortium name="The Broad Institute Genomics Platform"/>
            <consortium name="The Broad Institute Genome Sequencing Center for Infectious Disease"/>
            <person name="Wu L."/>
            <person name="Ma J."/>
        </authorList>
    </citation>
    <scope>NUCLEOTIDE SEQUENCE [LARGE SCALE GENOMIC DNA]</scope>
    <source>
        <strain evidence="4">PCU 266</strain>
    </source>
</reference>
<dbReference type="Gene3D" id="1.10.10.2840">
    <property type="entry name" value="PucR C-terminal helix-turn-helix domain"/>
    <property type="match status" value="1"/>
</dbReference>